<name>A0A5J5GGQ2_9BACL</name>
<protein>
    <submittedName>
        <fullName evidence="1">Uncharacterized protein</fullName>
    </submittedName>
</protein>
<comment type="caution">
    <text evidence="1">The sequence shown here is derived from an EMBL/GenBank/DDBJ whole genome shotgun (WGS) entry which is preliminary data.</text>
</comment>
<dbReference type="OrthoDB" id="2643483at2"/>
<evidence type="ECO:0000313" key="2">
    <source>
        <dbReference type="Proteomes" id="UP000367750"/>
    </source>
</evidence>
<dbReference type="EMBL" id="VYKK01000004">
    <property type="protein sequence ID" value="KAA9007389.1"/>
    <property type="molecule type" value="Genomic_DNA"/>
</dbReference>
<organism evidence="1 2">
    <name type="scientific">Paenibacillus spiritus</name>
    <dbReference type="NCBI Taxonomy" id="2496557"/>
    <lineage>
        <taxon>Bacteria</taxon>
        <taxon>Bacillati</taxon>
        <taxon>Bacillota</taxon>
        <taxon>Bacilli</taxon>
        <taxon>Bacillales</taxon>
        <taxon>Paenibacillaceae</taxon>
        <taxon>Paenibacillus</taxon>
    </lineage>
</organism>
<sequence>MAKKLTAAELNKLGAKYNEFKTVTIGEYEIRLQKLFQETKIESIVLEYLSYLQLLKEQPEVDLDLTKDTLSILHTLVLREFTDIPVPKKNKKTKPLSYLGSLIKVTHILIDEGIYVELLNNISDEEIAKVEAKLNATAKTAGQLLGELAIKNAIEVEDGVENEIVQ</sequence>
<gene>
    <name evidence="1" type="ORF">F4V43_02560</name>
</gene>
<dbReference type="RefSeq" id="WP_150456679.1">
    <property type="nucleotide sequence ID" value="NZ_VYKK01000004.1"/>
</dbReference>
<reference evidence="1 2" key="1">
    <citation type="submission" date="2019-09" db="EMBL/GenBank/DDBJ databases">
        <title>Bacillus ochoae sp. nov., Paenibacillus whitsoniae sp. nov., Paenibacillus spiritus sp. nov. Isolated from the Mars Exploration Rover during spacecraft assembly.</title>
        <authorList>
            <person name="Seuylemezian A."/>
            <person name="Vaishampayan P."/>
        </authorList>
    </citation>
    <scope>NUCLEOTIDE SEQUENCE [LARGE SCALE GENOMIC DNA]</scope>
    <source>
        <strain evidence="1 2">MER_111</strain>
    </source>
</reference>
<keyword evidence="2" id="KW-1185">Reference proteome</keyword>
<accession>A0A5J5GGQ2</accession>
<dbReference type="AlphaFoldDB" id="A0A5J5GGQ2"/>
<evidence type="ECO:0000313" key="1">
    <source>
        <dbReference type="EMBL" id="KAA9007389.1"/>
    </source>
</evidence>
<proteinExistence type="predicted"/>
<dbReference type="Proteomes" id="UP000367750">
    <property type="component" value="Unassembled WGS sequence"/>
</dbReference>